<dbReference type="GO" id="GO:0005739">
    <property type="term" value="C:mitochondrion"/>
    <property type="evidence" value="ECO:0007669"/>
    <property type="project" value="UniProtKB-SubCell"/>
</dbReference>
<dbReference type="GO" id="GO:0046872">
    <property type="term" value="F:metal ion binding"/>
    <property type="evidence" value="ECO:0007669"/>
    <property type="project" value="InterPro"/>
</dbReference>
<dbReference type="Proteomes" id="UP000494165">
    <property type="component" value="Unassembled WGS sequence"/>
</dbReference>
<dbReference type="OrthoDB" id="6369905at2759"/>
<evidence type="ECO:0000313" key="6">
    <source>
        <dbReference type="EMBL" id="CAB3361852.1"/>
    </source>
</evidence>
<name>A0A8S1BYK3_9INSE</name>
<dbReference type="InterPro" id="IPR050361">
    <property type="entry name" value="MPP/UQCRC_Complex"/>
</dbReference>
<evidence type="ECO:0000313" key="7">
    <source>
        <dbReference type="Proteomes" id="UP000494165"/>
    </source>
</evidence>
<dbReference type="FunFam" id="3.30.830.10:FF:000039">
    <property type="entry name" value="Ubiquinol-cytochrome c reductase core subunit 2"/>
    <property type="match status" value="1"/>
</dbReference>
<dbReference type="EMBL" id="CADEPI010000007">
    <property type="protein sequence ID" value="CAB3361852.1"/>
    <property type="molecule type" value="Genomic_DNA"/>
</dbReference>
<dbReference type="Pfam" id="PF00675">
    <property type="entry name" value="Peptidase_M16"/>
    <property type="match status" value="1"/>
</dbReference>
<dbReference type="PANTHER" id="PTHR11851:SF226">
    <property type="entry name" value="CYTOCHROME B-C1 COMPLEX SUBUNIT 2, MITOCHONDRIAL"/>
    <property type="match status" value="1"/>
</dbReference>
<comment type="caution">
    <text evidence="6">The sequence shown here is derived from an EMBL/GenBank/DDBJ whole genome shotgun (WGS) entry which is preliminary data.</text>
</comment>
<evidence type="ECO:0000256" key="1">
    <source>
        <dbReference type="ARBA" id="ARBA00004173"/>
    </source>
</evidence>
<dbReference type="Gene3D" id="3.30.830.10">
    <property type="entry name" value="Metalloenzyme, LuxS/M16 peptidase-like"/>
    <property type="match status" value="2"/>
</dbReference>
<gene>
    <name evidence="6" type="ORF">CLODIP_2_CD01879</name>
</gene>
<evidence type="ECO:0000256" key="2">
    <source>
        <dbReference type="ARBA" id="ARBA00022946"/>
    </source>
</evidence>
<sequence length="447" mass="46302">MASKTPLLRAIAQRQYAAGQAAAKPLQAAASQDAKTTVLPNKLVVASVENNSPLSRVSVFFRAGSRFESTENLGAAHFLRIVAGLATRGASHFSITRNLQQLGANLTCQVGREHIAYTLEATNDTIEPTLNFLLEIASKQAFKPWELSDAVPRLRYELAGLSAPAKAVDLLHQAAFRSGLGNSLYVAKRNIGKLSSETMQHFVNQHFTSARCAVVGVGVDQELLVPAAQSLALDSANGPAAIKPTFYASELRRDIASNSAFVAIATQGASVSNAKDAVTFALLHKVAGAGPSVKWSNGAATSPVAKAAAAAAENEVIAASAFNTSYSDAGLFGAVVAAPSNVAGKAVEAVVRSLRSLSVSDADVKRAKSQLKAQLLQETETGSGLIESIGLEAVLRGSVAPSSQVLGLIDSVSTADVAAAAKKVSSGKLAMAAVGNLSQVPYLDQLK</sequence>
<dbReference type="Pfam" id="PF05193">
    <property type="entry name" value="Peptidase_M16_C"/>
    <property type="match status" value="1"/>
</dbReference>
<dbReference type="InterPro" id="IPR007863">
    <property type="entry name" value="Peptidase_M16_C"/>
</dbReference>
<protein>
    <recommendedName>
        <fullName evidence="8">Peptidase M16 N-terminal domain-containing protein</fullName>
    </recommendedName>
</protein>
<dbReference type="SUPFAM" id="SSF63411">
    <property type="entry name" value="LuxS/MPP-like metallohydrolase"/>
    <property type="match status" value="2"/>
</dbReference>
<evidence type="ECO:0000256" key="3">
    <source>
        <dbReference type="ARBA" id="ARBA00023128"/>
    </source>
</evidence>
<dbReference type="InterPro" id="IPR011249">
    <property type="entry name" value="Metalloenz_LuxS/M16"/>
</dbReference>
<feature type="domain" description="Peptidase M16 C-terminal" evidence="5">
    <location>
        <begin position="193"/>
        <end position="371"/>
    </location>
</feature>
<feature type="domain" description="Peptidase M16 N-terminal" evidence="4">
    <location>
        <begin position="44"/>
        <end position="185"/>
    </location>
</feature>
<keyword evidence="3" id="KW-0496">Mitochondrion</keyword>
<evidence type="ECO:0000259" key="4">
    <source>
        <dbReference type="Pfam" id="PF00675"/>
    </source>
</evidence>
<comment type="subcellular location">
    <subcellularLocation>
        <location evidence="1">Mitochondrion</location>
    </subcellularLocation>
</comment>
<evidence type="ECO:0008006" key="8">
    <source>
        <dbReference type="Google" id="ProtNLM"/>
    </source>
</evidence>
<dbReference type="PANTHER" id="PTHR11851">
    <property type="entry name" value="METALLOPROTEASE"/>
    <property type="match status" value="1"/>
</dbReference>
<dbReference type="GO" id="GO:0016020">
    <property type="term" value="C:membrane"/>
    <property type="evidence" value="ECO:0007669"/>
    <property type="project" value="UniProtKB-ARBA"/>
</dbReference>
<dbReference type="AlphaFoldDB" id="A0A8S1BYK3"/>
<proteinExistence type="predicted"/>
<organism evidence="6 7">
    <name type="scientific">Cloeon dipterum</name>
    <dbReference type="NCBI Taxonomy" id="197152"/>
    <lineage>
        <taxon>Eukaryota</taxon>
        <taxon>Metazoa</taxon>
        <taxon>Ecdysozoa</taxon>
        <taxon>Arthropoda</taxon>
        <taxon>Hexapoda</taxon>
        <taxon>Insecta</taxon>
        <taxon>Pterygota</taxon>
        <taxon>Palaeoptera</taxon>
        <taxon>Ephemeroptera</taxon>
        <taxon>Pisciforma</taxon>
        <taxon>Baetidae</taxon>
        <taxon>Cloeon</taxon>
    </lineage>
</organism>
<dbReference type="InterPro" id="IPR011765">
    <property type="entry name" value="Pept_M16_N"/>
</dbReference>
<keyword evidence="7" id="KW-1185">Reference proteome</keyword>
<reference evidence="6 7" key="1">
    <citation type="submission" date="2020-04" db="EMBL/GenBank/DDBJ databases">
        <authorList>
            <person name="Alioto T."/>
            <person name="Alioto T."/>
            <person name="Gomez Garrido J."/>
        </authorList>
    </citation>
    <scope>NUCLEOTIDE SEQUENCE [LARGE SCALE GENOMIC DNA]</scope>
</reference>
<evidence type="ECO:0000259" key="5">
    <source>
        <dbReference type="Pfam" id="PF05193"/>
    </source>
</evidence>
<dbReference type="FunFam" id="3.30.830.10:FF:000021">
    <property type="entry name" value="Cytochrome b-c1 complex subunit 2"/>
    <property type="match status" value="1"/>
</dbReference>
<keyword evidence="2" id="KW-0809">Transit peptide</keyword>
<accession>A0A8S1BYK3</accession>